<accession>A0A1M4E1D5</accession>
<name>A0A1M4E1D5_9ACTN</name>
<sequence length="128" mass="14596">MMDRFRAVVAPASRLAIVHFHNPGGEHPEASAIAAEALRSFNRTLCPGRWRTRGIVSYFGDLELVAPGLVPLTDWRSEPGEAIRLDVTRHNVPARRRPQALSNLSRFSFWTESMHFTRPSRPKYDDRD</sequence>
<evidence type="ECO:0000313" key="1">
    <source>
        <dbReference type="EMBL" id="SBO92598.1"/>
    </source>
</evidence>
<dbReference type="Pfam" id="PF04672">
    <property type="entry name" value="Methyltransf_19"/>
    <property type="match status" value="1"/>
</dbReference>
<gene>
    <name evidence="1" type="ORF">BN4615_P2112</name>
</gene>
<dbReference type="Gene3D" id="3.40.50.150">
    <property type="entry name" value="Vaccinia Virus protein VP39"/>
    <property type="match status" value="1"/>
</dbReference>
<dbReference type="InterPro" id="IPR029063">
    <property type="entry name" value="SAM-dependent_MTases_sf"/>
</dbReference>
<proteinExistence type="predicted"/>
<dbReference type="InterPro" id="IPR006764">
    <property type="entry name" value="SAM_dep_MeTrfase_SAV2177_type"/>
</dbReference>
<protein>
    <submittedName>
        <fullName evidence="1">Uncharacterized protein</fullName>
    </submittedName>
</protein>
<reference evidence="1" key="1">
    <citation type="submission" date="2016-04" db="EMBL/GenBank/DDBJ databases">
        <authorList>
            <person name="Evans L.H."/>
            <person name="Alamgir A."/>
            <person name="Owens N."/>
            <person name="Weber N.D."/>
            <person name="Virtaneva K."/>
            <person name="Barbian K."/>
            <person name="Babar A."/>
            <person name="Rosenke K."/>
        </authorList>
    </citation>
    <scope>NUCLEOTIDE SEQUENCE</scope>
    <source>
        <strain evidence="1">Nono1</strain>
    </source>
</reference>
<organism evidence="1">
    <name type="scientific">Nonomuraea gerenzanensis</name>
    <dbReference type="NCBI Taxonomy" id="93944"/>
    <lineage>
        <taxon>Bacteria</taxon>
        <taxon>Bacillati</taxon>
        <taxon>Actinomycetota</taxon>
        <taxon>Actinomycetes</taxon>
        <taxon>Streptosporangiales</taxon>
        <taxon>Streptosporangiaceae</taxon>
        <taxon>Nonomuraea</taxon>
    </lineage>
</organism>
<dbReference type="EMBL" id="LT559118">
    <property type="protein sequence ID" value="SBO92598.1"/>
    <property type="molecule type" value="Genomic_DNA"/>
</dbReference>
<dbReference type="AlphaFoldDB" id="A0A1M4E1D5"/>